<dbReference type="PANTHER" id="PTHR24379:SF121">
    <property type="entry name" value="C2H2-TYPE DOMAIN-CONTAINING PROTEIN"/>
    <property type="match status" value="1"/>
</dbReference>
<comment type="subcellular location">
    <subcellularLocation>
        <location evidence="1">Nucleus</location>
    </subcellularLocation>
</comment>
<evidence type="ECO:0000256" key="7">
    <source>
        <dbReference type="PROSITE-ProRule" id="PRU00042"/>
    </source>
</evidence>
<evidence type="ECO:0000256" key="5">
    <source>
        <dbReference type="ARBA" id="ARBA00022833"/>
    </source>
</evidence>
<sequence>MYQLAIVHEFKCTVYVCKLKYKFLSTLSVPDNGYETVASQAFSDALNTVQKTRFNPFAEASEDCPEIKQCPYCPETFMCERLLKKHLSECHGNMLPYQCKMCGKGCFSRQNLAFHMKGHEGRNYSCSVCGQKFTLKHHLTRHTVAKHGVFQCSNCMAVFKFSHDFQHHTSHCQKH</sequence>
<accession>A0AAV4HLD1</accession>
<evidence type="ECO:0000256" key="3">
    <source>
        <dbReference type="ARBA" id="ARBA00022737"/>
    </source>
</evidence>
<keyword evidence="6" id="KW-0539">Nucleus</keyword>
<dbReference type="InterPro" id="IPR036236">
    <property type="entry name" value="Znf_C2H2_sf"/>
</dbReference>
<dbReference type="Gene3D" id="3.30.160.60">
    <property type="entry name" value="Classic Zinc Finger"/>
    <property type="match status" value="2"/>
</dbReference>
<dbReference type="SMART" id="SM00355">
    <property type="entry name" value="ZnF_C2H2"/>
    <property type="match status" value="4"/>
</dbReference>
<feature type="domain" description="C2H2-type" evidence="8">
    <location>
        <begin position="97"/>
        <end position="124"/>
    </location>
</feature>
<evidence type="ECO:0000256" key="4">
    <source>
        <dbReference type="ARBA" id="ARBA00022771"/>
    </source>
</evidence>
<dbReference type="InterPro" id="IPR013087">
    <property type="entry name" value="Znf_C2H2_type"/>
</dbReference>
<dbReference type="EMBL" id="BMAT01002063">
    <property type="protein sequence ID" value="GFR98404.1"/>
    <property type="molecule type" value="Genomic_DNA"/>
</dbReference>
<name>A0AAV4HLD1_9GAST</name>
<keyword evidence="2" id="KW-0479">Metal-binding</keyword>
<keyword evidence="3" id="KW-0677">Repeat</keyword>
<evidence type="ECO:0000256" key="2">
    <source>
        <dbReference type="ARBA" id="ARBA00022723"/>
    </source>
</evidence>
<comment type="caution">
    <text evidence="9">The sequence shown here is derived from an EMBL/GenBank/DDBJ whole genome shotgun (WGS) entry which is preliminary data.</text>
</comment>
<dbReference type="GO" id="GO:0008270">
    <property type="term" value="F:zinc ion binding"/>
    <property type="evidence" value="ECO:0007669"/>
    <property type="project" value="UniProtKB-KW"/>
</dbReference>
<keyword evidence="5" id="KW-0862">Zinc</keyword>
<dbReference type="PROSITE" id="PS00028">
    <property type="entry name" value="ZINC_FINGER_C2H2_1"/>
    <property type="match status" value="3"/>
</dbReference>
<dbReference type="FunFam" id="3.30.160.60:FF:000145">
    <property type="entry name" value="Zinc finger protein 574"/>
    <property type="match status" value="1"/>
</dbReference>
<dbReference type="Proteomes" id="UP000762676">
    <property type="component" value="Unassembled WGS sequence"/>
</dbReference>
<reference evidence="9 10" key="1">
    <citation type="journal article" date="2021" name="Elife">
        <title>Chloroplast acquisition without the gene transfer in kleptoplastic sea slugs, Plakobranchus ocellatus.</title>
        <authorList>
            <person name="Maeda T."/>
            <person name="Takahashi S."/>
            <person name="Yoshida T."/>
            <person name="Shimamura S."/>
            <person name="Takaki Y."/>
            <person name="Nagai Y."/>
            <person name="Toyoda A."/>
            <person name="Suzuki Y."/>
            <person name="Arimoto A."/>
            <person name="Ishii H."/>
            <person name="Satoh N."/>
            <person name="Nishiyama T."/>
            <person name="Hasebe M."/>
            <person name="Maruyama T."/>
            <person name="Minagawa J."/>
            <person name="Obokata J."/>
            <person name="Shigenobu S."/>
        </authorList>
    </citation>
    <scope>NUCLEOTIDE SEQUENCE [LARGE SCALE GENOMIC DNA]</scope>
</reference>
<evidence type="ECO:0000256" key="6">
    <source>
        <dbReference type="ARBA" id="ARBA00023242"/>
    </source>
</evidence>
<evidence type="ECO:0000313" key="9">
    <source>
        <dbReference type="EMBL" id="GFR98404.1"/>
    </source>
</evidence>
<gene>
    <name evidence="9" type="ORF">ElyMa_001018900</name>
</gene>
<keyword evidence="4 7" id="KW-0863">Zinc-finger</keyword>
<evidence type="ECO:0000256" key="1">
    <source>
        <dbReference type="ARBA" id="ARBA00004123"/>
    </source>
</evidence>
<organism evidence="9 10">
    <name type="scientific">Elysia marginata</name>
    <dbReference type="NCBI Taxonomy" id="1093978"/>
    <lineage>
        <taxon>Eukaryota</taxon>
        <taxon>Metazoa</taxon>
        <taxon>Spiralia</taxon>
        <taxon>Lophotrochozoa</taxon>
        <taxon>Mollusca</taxon>
        <taxon>Gastropoda</taxon>
        <taxon>Heterobranchia</taxon>
        <taxon>Euthyneura</taxon>
        <taxon>Panpulmonata</taxon>
        <taxon>Sacoglossa</taxon>
        <taxon>Placobranchoidea</taxon>
        <taxon>Plakobranchidae</taxon>
        <taxon>Elysia</taxon>
    </lineage>
</organism>
<evidence type="ECO:0000259" key="8">
    <source>
        <dbReference type="PROSITE" id="PS50157"/>
    </source>
</evidence>
<dbReference type="Pfam" id="PF00096">
    <property type="entry name" value="zf-C2H2"/>
    <property type="match status" value="1"/>
</dbReference>
<dbReference type="PROSITE" id="PS50157">
    <property type="entry name" value="ZINC_FINGER_C2H2_2"/>
    <property type="match status" value="2"/>
</dbReference>
<feature type="domain" description="C2H2-type" evidence="8">
    <location>
        <begin position="124"/>
        <end position="147"/>
    </location>
</feature>
<protein>
    <submittedName>
        <fullName evidence="9">Zinc finger protein 710</fullName>
    </submittedName>
</protein>
<proteinExistence type="predicted"/>
<evidence type="ECO:0000313" key="10">
    <source>
        <dbReference type="Proteomes" id="UP000762676"/>
    </source>
</evidence>
<keyword evidence="10" id="KW-1185">Reference proteome</keyword>
<dbReference type="SUPFAM" id="SSF57667">
    <property type="entry name" value="beta-beta-alpha zinc fingers"/>
    <property type="match status" value="1"/>
</dbReference>
<dbReference type="PANTHER" id="PTHR24379">
    <property type="entry name" value="KRAB AND ZINC FINGER DOMAIN-CONTAINING"/>
    <property type="match status" value="1"/>
</dbReference>
<dbReference type="AlphaFoldDB" id="A0AAV4HLD1"/>
<dbReference type="GO" id="GO:0005634">
    <property type="term" value="C:nucleus"/>
    <property type="evidence" value="ECO:0007669"/>
    <property type="project" value="UniProtKB-SubCell"/>
</dbReference>